<feature type="compositionally biased region" description="Basic and acidic residues" evidence="1">
    <location>
        <begin position="119"/>
        <end position="129"/>
    </location>
</feature>
<evidence type="ECO:0000313" key="2">
    <source>
        <dbReference type="EMBL" id="VDP63654.1"/>
    </source>
</evidence>
<organism evidence="4">
    <name type="scientific">Schistosoma curassoni</name>
    <dbReference type="NCBI Taxonomy" id="6186"/>
    <lineage>
        <taxon>Eukaryota</taxon>
        <taxon>Metazoa</taxon>
        <taxon>Spiralia</taxon>
        <taxon>Lophotrochozoa</taxon>
        <taxon>Platyhelminthes</taxon>
        <taxon>Trematoda</taxon>
        <taxon>Digenea</taxon>
        <taxon>Strigeidida</taxon>
        <taxon>Schistosomatoidea</taxon>
        <taxon>Schistosomatidae</taxon>
        <taxon>Schistosoma</taxon>
    </lineage>
</organism>
<dbReference type="AlphaFoldDB" id="A0A183KQZ5"/>
<protein>
    <submittedName>
        <fullName evidence="4">Serine/arginine repetitive matrix protein 2</fullName>
    </submittedName>
</protein>
<reference evidence="2 3" key="2">
    <citation type="submission" date="2018-11" db="EMBL/GenBank/DDBJ databases">
        <authorList>
            <consortium name="Pathogen Informatics"/>
        </authorList>
    </citation>
    <scope>NUCLEOTIDE SEQUENCE [LARGE SCALE GENOMIC DNA]</scope>
    <source>
        <strain evidence="2">Dakar</strain>
        <strain evidence="3">Dakar, Senegal</strain>
    </source>
</reference>
<dbReference type="WBParaSite" id="SCUD_0001748401-mRNA-1">
    <property type="protein sequence ID" value="SCUD_0001748401-mRNA-1"/>
    <property type="gene ID" value="SCUD_0001748401"/>
</dbReference>
<accession>A0A183KQZ5</accession>
<dbReference type="EMBL" id="UZAK01039844">
    <property type="protein sequence ID" value="VDP63654.1"/>
    <property type="molecule type" value="Genomic_DNA"/>
</dbReference>
<sequence length="215" mass="24513">MTWDYDDYVQQVSRGMRPNMYGDLGSRVAGSSAYLQIPQSHENDLKYEEKVDAFLRGIGSRPKVSGHDHHYSRSPSRSCSYSPPPPHPHNRRREYCRGSSSYSRSRSPSCPSILLSKVRRGEIDPDAYRHRPPSQYLSPRRRDHTCSHSRSPASFGRELPAQWRKPPQASVAHSTGNRQRHQQIEGRVPSHQARSPRVVSSGGSRTYTTSSRHHK</sequence>
<evidence type="ECO:0000313" key="3">
    <source>
        <dbReference type="Proteomes" id="UP000279833"/>
    </source>
</evidence>
<dbReference type="Proteomes" id="UP000279833">
    <property type="component" value="Unassembled WGS sequence"/>
</dbReference>
<feature type="compositionally biased region" description="Low complexity" evidence="1">
    <location>
        <begin position="97"/>
        <end position="112"/>
    </location>
</feature>
<keyword evidence="3" id="KW-1185">Reference proteome</keyword>
<evidence type="ECO:0000256" key="1">
    <source>
        <dbReference type="SAM" id="MobiDB-lite"/>
    </source>
</evidence>
<gene>
    <name evidence="2" type="ORF">SCUD_LOCUS17481</name>
</gene>
<reference evidence="4" key="1">
    <citation type="submission" date="2016-06" db="UniProtKB">
        <authorList>
            <consortium name="WormBaseParasite"/>
        </authorList>
    </citation>
    <scope>IDENTIFICATION</scope>
</reference>
<name>A0A183KQZ5_9TREM</name>
<feature type="compositionally biased region" description="Low complexity" evidence="1">
    <location>
        <begin position="195"/>
        <end position="215"/>
    </location>
</feature>
<feature type="region of interest" description="Disordered" evidence="1">
    <location>
        <begin position="59"/>
        <end position="215"/>
    </location>
</feature>
<evidence type="ECO:0000313" key="4">
    <source>
        <dbReference type="WBParaSite" id="SCUD_0001748401-mRNA-1"/>
    </source>
</evidence>
<proteinExistence type="predicted"/>